<keyword evidence="2" id="KW-0346">Stress response</keyword>
<evidence type="ECO:0000256" key="1">
    <source>
        <dbReference type="SAM" id="SignalP"/>
    </source>
</evidence>
<organism evidence="2 3">
    <name type="scientific">Microbacterium halimionae</name>
    <dbReference type="NCBI Taxonomy" id="1526413"/>
    <lineage>
        <taxon>Bacteria</taxon>
        <taxon>Bacillati</taxon>
        <taxon>Actinomycetota</taxon>
        <taxon>Actinomycetes</taxon>
        <taxon>Micrococcales</taxon>
        <taxon>Microbacteriaceae</taxon>
        <taxon>Microbacterium</taxon>
    </lineage>
</organism>
<keyword evidence="3" id="KW-1185">Reference proteome</keyword>
<dbReference type="EMBL" id="JACGWY010000002">
    <property type="protein sequence ID" value="MBA8816001.1"/>
    <property type="molecule type" value="Genomic_DNA"/>
</dbReference>
<feature type="signal peptide" evidence="1">
    <location>
        <begin position="1"/>
        <end position="25"/>
    </location>
</feature>
<gene>
    <name evidence="2" type="ORF">FHX48_001074</name>
</gene>
<reference evidence="2 3" key="1">
    <citation type="submission" date="2020-07" db="EMBL/GenBank/DDBJ databases">
        <title>Sequencing the genomes of 1000 actinobacteria strains.</title>
        <authorList>
            <person name="Klenk H.-P."/>
        </authorList>
    </citation>
    <scope>NUCLEOTIDE SEQUENCE [LARGE SCALE GENOMIC DNA]</scope>
    <source>
        <strain evidence="2 3">DSM 27576</strain>
    </source>
</reference>
<protein>
    <submittedName>
        <fullName evidence="2">Heat shock protein HslJ</fullName>
    </submittedName>
</protein>
<accession>A0A7W3JNF7</accession>
<evidence type="ECO:0000313" key="3">
    <source>
        <dbReference type="Proteomes" id="UP000526083"/>
    </source>
</evidence>
<feature type="chain" id="PRO_5031356725" evidence="1">
    <location>
        <begin position="26"/>
        <end position="121"/>
    </location>
</feature>
<name>A0A7W3JNF7_9MICO</name>
<dbReference type="RefSeq" id="WP_167049488.1">
    <property type="nucleotide sequence ID" value="NZ_JAAOZB010000002.1"/>
</dbReference>
<sequence length="121" mass="12468">MKPMRKNALLIFLLAASTVGLVSCAESNHVGPTNAALGADCSDASTALIGCDTFHSVSAADGGTAVEWVGDLAIDLRAEFMNAQSTLVVTTPCNTLNVAVEIEGDTLTPDSIASTMKGLRR</sequence>
<keyword evidence="1" id="KW-0732">Signal</keyword>
<dbReference type="Proteomes" id="UP000526083">
    <property type="component" value="Unassembled WGS sequence"/>
</dbReference>
<comment type="caution">
    <text evidence="2">The sequence shown here is derived from an EMBL/GenBank/DDBJ whole genome shotgun (WGS) entry which is preliminary data.</text>
</comment>
<dbReference type="PROSITE" id="PS51257">
    <property type="entry name" value="PROKAR_LIPOPROTEIN"/>
    <property type="match status" value="1"/>
</dbReference>
<dbReference type="AlphaFoldDB" id="A0A7W3JNF7"/>
<evidence type="ECO:0000313" key="2">
    <source>
        <dbReference type="EMBL" id="MBA8816001.1"/>
    </source>
</evidence>
<proteinExistence type="predicted"/>